<organism evidence="7 8">
    <name type="scientific">Cladophialophora yegresii CBS 114405</name>
    <dbReference type="NCBI Taxonomy" id="1182544"/>
    <lineage>
        <taxon>Eukaryota</taxon>
        <taxon>Fungi</taxon>
        <taxon>Dikarya</taxon>
        <taxon>Ascomycota</taxon>
        <taxon>Pezizomycotina</taxon>
        <taxon>Eurotiomycetes</taxon>
        <taxon>Chaetothyriomycetidae</taxon>
        <taxon>Chaetothyriales</taxon>
        <taxon>Herpotrichiellaceae</taxon>
        <taxon>Cladophialophora</taxon>
    </lineage>
</organism>
<evidence type="ECO:0000259" key="6">
    <source>
        <dbReference type="Pfam" id="PF01494"/>
    </source>
</evidence>
<keyword evidence="2" id="KW-0285">Flavoprotein</keyword>
<dbReference type="EMBL" id="AMGW01000003">
    <property type="protein sequence ID" value="EXJ60373.1"/>
    <property type="molecule type" value="Genomic_DNA"/>
</dbReference>
<accession>W9VXI6</accession>
<evidence type="ECO:0000256" key="2">
    <source>
        <dbReference type="ARBA" id="ARBA00022630"/>
    </source>
</evidence>
<dbReference type="InterPro" id="IPR002938">
    <property type="entry name" value="FAD-bd"/>
</dbReference>
<keyword evidence="5" id="KW-0503">Monooxygenase</keyword>
<keyword evidence="4" id="KW-0560">Oxidoreductase</keyword>
<comment type="caution">
    <text evidence="7">The sequence shown here is derived from an EMBL/GenBank/DDBJ whole genome shotgun (WGS) entry which is preliminary data.</text>
</comment>
<evidence type="ECO:0000313" key="8">
    <source>
        <dbReference type="Proteomes" id="UP000019473"/>
    </source>
</evidence>
<dbReference type="PRINTS" id="PR00420">
    <property type="entry name" value="RNGMNOXGNASE"/>
</dbReference>
<evidence type="ECO:0000256" key="4">
    <source>
        <dbReference type="ARBA" id="ARBA00023002"/>
    </source>
</evidence>
<protein>
    <recommendedName>
        <fullName evidence="6">FAD-binding domain-containing protein</fullName>
    </recommendedName>
</protein>
<dbReference type="InterPro" id="IPR036188">
    <property type="entry name" value="FAD/NAD-bd_sf"/>
</dbReference>
<dbReference type="GO" id="GO:0071949">
    <property type="term" value="F:FAD binding"/>
    <property type="evidence" value="ECO:0007669"/>
    <property type="project" value="InterPro"/>
</dbReference>
<dbReference type="PANTHER" id="PTHR13789">
    <property type="entry name" value="MONOOXYGENASE"/>
    <property type="match status" value="1"/>
</dbReference>
<dbReference type="OrthoDB" id="4147963at2759"/>
<dbReference type="Pfam" id="PF01494">
    <property type="entry name" value="FAD_binding_3"/>
    <property type="match status" value="1"/>
</dbReference>
<keyword evidence="3" id="KW-0274">FAD</keyword>
<keyword evidence="8" id="KW-1185">Reference proteome</keyword>
<dbReference type="STRING" id="1182544.W9VXI6"/>
<evidence type="ECO:0000256" key="3">
    <source>
        <dbReference type="ARBA" id="ARBA00022827"/>
    </source>
</evidence>
<name>W9VXI6_9EURO</name>
<sequence length="507" mass="55488">MDPGYPTGSFLYLEHETKDGTGPRPSSVKLQIAIVGAGVGGLSAAIALRLDGHDVTVFESTPVLSEIGAGIQVPPNSTRILHSWGLEAALRQISMVPRSLLWRRWENGKIIGNSRLNPECQDWFGSPYYVTHRAHLHEILHRKAVELGVTVRLASKVEKYNADEPSFVLAGGETVRADLVVAADGIKSLARKTLLGTADSGLRDHGLAVFRATVSVEEMLKNEKTAPLVESPNLHLWCLTIDRVGGNNHHVMAYRFANDKLLNLVVTHPAEGEPETWDGNDHVADLRRDFEGWDPALTTLFGMVQTAVKWPLKDIQVPDRWSSASRKTVLVGDAAHAMLAFMASGAAMAVEDAVALAESLRFATRKDMVPQAVAIFEQVRIYRVKRVHEASVKHGYTLHLSDGPEQQSRDKAMEKEVNGEHFISSPNQWSDPTVLSWLYPHKPAVAVRKAWVECGPMDGNGVNGFRNSQKRAAAVGGMCDYDLNPPSHFPCARIRSDSVELGAGCSA</sequence>
<evidence type="ECO:0000313" key="7">
    <source>
        <dbReference type="EMBL" id="EXJ60373.1"/>
    </source>
</evidence>
<dbReference type="SUPFAM" id="SSF54373">
    <property type="entry name" value="FAD-linked reductases, C-terminal domain"/>
    <property type="match status" value="1"/>
</dbReference>
<dbReference type="Gene3D" id="3.50.50.60">
    <property type="entry name" value="FAD/NAD(P)-binding domain"/>
    <property type="match status" value="1"/>
</dbReference>
<dbReference type="SUPFAM" id="SSF51905">
    <property type="entry name" value="FAD/NAD(P)-binding domain"/>
    <property type="match status" value="1"/>
</dbReference>
<reference evidence="7 8" key="1">
    <citation type="submission" date="2013-03" db="EMBL/GenBank/DDBJ databases">
        <title>The Genome Sequence of Cladophialophora yegresii CBS 114405.</title>
        <authorList>
            <consortium name="The Broad Institute Genomics Platform"/>
            <person name="Cuomo C."/>
            <person name="de Hoog S."/>
            <person name="Gorbushina A."/>
            <person name="Walker B."/>
            <person name="Young S.K."/>
            <person name="Zeng Q."/>
            <person name="Gargeya S."/>
            <person name="Fitzgerald M."/>
            <person name="Haas B."/>
            <person name="Abouelleil A."/>
            <person name="Allen A.W."/>
            <person name="Alvarado L."/>
            <person name="Arachchi H.M."/>
            <person name="Berlin A.M."/>
            <person name="Chapman S.B."/>
            <person name="Gainer-Dewar J."/>
            <person name="Goldberg J."/>
            <person name="Griggs A."/>
            <person name="Gujja S."/>
            <person name="Hansen M."/>
            <person name="Howarth C."/>
            <person name="Imamovic A."/>
            <person name="Ireland A."/>
            <person name="Larimer J."/>
            <person name="McCowan C."/>
            <person name="Murphy C."/>
            <person name="Pearson M."/>
            <person name="Poon T.W."/>
            <person name="Priest M."/>
            <person name="Roberts A."/>
            <person name="Saif S."/>
            <person name="Shea T."/>
            <person name="Sisk P."/>
            <person name="Sykes S."/>
            <person name="Wortman J."/>
            <person name="Nusbaum C."/>
            <person name="Birren B."/>
        </authorList>
    </citation>
    <scope>NUCLEOTIDE SEQUENCE [LARGE SCALE GENOMIC DNA]</scope>
    <source>
        <strain evidence="7 8">CBS 114405</strain>
    </source>
</reference>
<dbReference type="VEuPathDB" id="FungiDB:A1O7_04525"/>
<dbReference type="GO" id="GO:0004497">
    <property type="term" value="F:monooxygenase activity"/>
    <property type="evidence" value="ECO:0007669"/>
    <property type="project" value="UniProtKB-KW"/>
</dbReference>
<dbReference type="InterPro" id="IPR050493">
    <property type="entry name" value="FAD-dep_Monooxygenase_BioMet"/>
</dbReference>
<dbReference type="Proteomes" id="UP000019473">
    <property type="component" value="Unassembled WGS sequence"/>
</dbReference>
<feature type="domain" description="FAD-binding" evidence="6">
    <location>
        <begin position="30"/>
        <end position="386"/>
    </location>
</feature>
<evidence type="ECO:0000256" key="5">
    <source>
        <dbReference type="ARBA" id="ARBA00023033"/>
    </source>
</evidence>
<comment type="similarity">
    <text evidence="1">Belongs to the paxM FAD-dependent monooxygenase family.</text>
</comment>
<dbReference type="RefSeq" id="XP_007756726.1">
    <property type="nucleotide sequence ID" value="XM_007758536.1"/>
</dbReference>
<dbReference type="GeneID" id="19179111"/>
<proteinExistence type="inferred from homology"/>
<dbReference type="AlphaFoldDB" id="W9VXI6"/>
<evidence type="ECO:0000256" key="1">
    <source>
        <dbReference type="ARBA" id="ARBA00007992"/>
    </source>
</evidence>
<dbReference type="HOGENOM" id="CLU_009665_19_3_1"/>
<gene>
    <name evidence="7" type="ORF">A1O7_04525</name>
</gene>
<dbReference type="eggNOG" id="KOG2614">
    <property type="taxonomic scope" value="Eukaryota"/>
</dbReference>
<dbReference type="PANTHER" id="PTHR13789:SF306">
    <property type="entry name" value="HYDROXYLASE, PUTATIVE-RELATED"/>
    <property type="match status" value="1"/>
</dbReference>